<name>A0ABR2KTB0_9EUKA</name>
<dbReference type="Proteomes" id="UP001470230">
    <property type="component" value="Unassembled WGS sequence"/>
</dbReference>
<dbReference type="InterPro" id="IPR019734">
    <property type="entry name" value="TPR_rpt"/>
</dbReference>
<dbReference type="InterPro" id="IPR006597">
    <property type="entry name" value="Sel1-like"/>
</dbReference>
<dbReference type="EMBL" id="JAPFFF010000003">
    <property type="protein sequence ID" value="KAK8894046.1"/>
    <property type="molecule type" value="Genomic_DNA"/>
</dbReference>
<gene>
    <name evidence="3" type="ORF">M9Y10_022478</name>
</gene>
<keyword evidence="4" id="KW-1185">Reference proteome</keyword>
<comment type="similarity">
    <text evidence="1">Belongs to the sel-1 family.</text>
</comment>
<feature type="domain" description="Protein kinase" evidence="2">
    <location>
        <begin position="14"/>
        <end position="267"/>
    </location>
</feature>
<protein>
    <recommendedName>
        <fullName evidence="2">Protein kinase domain-containing protein</fullName>
    </recommendedName>
</protein>
<dbReference type="InterPro" id="IPR011990">
    <property type="entry name" value="TPR-like_helical_dom_sf"/>
</dbReference>
<dbReference type="SUPFAM" id="SSF56112">
    <property type="entry name" value="Protein kinase-like (PK-like)"/>
    <property type="match status" value="1"/>
</dbReference>
<dbReference type="SMART" id="SM00671">
    <property type="entry name" value="SEL1"/>
    <property type="match status" value="20"/>
</dbReference>
<dbReference type="Gene3D" id="1.10.510.10">
    <property type="entry name" value="Transferase(Phosphotransferase) domain 1"/>
    <property type="match status" value="1"/>
</dbReference>
<dbReference type="InterPro" id="IPR000719">
    <property type="entry name" value="Prot_kinase_dom"/>
</dbReference>
<evidence type="ECO:0000259" key="2">
    <source>
        <dbReference type="PROSITE" id="PS50011"/>
    </source>
</evidence>
<dbReference type="Pfam" id="PF07714">
    <property type="entry name" value="PK_Tyr_Ser-Thr"/>
    <property type="match status" value="1"/>
</dbReference>
<evidence type="ECO:0000313" key="4">
    <source>
        <dbReference type="Proteomes" id="UP001470230"/>
    </source>
</evidence>
<dbReference type="PANTHER" id="PTHR11102">
    <property type="entry name" value="SEL-1-LIKE PROTEIN"/>
    <property type="match status" value="1"/>
</dbReference>
<dbReference type="InterPro" id="IPR050767">
    <property type="entry name" value="Sel1_AlgK"/>
</dbReference>
<evidence type="ECO:0000313" key="3">
    <source>
        <dbReference type="EMBL" id="KAK8894046.1"/>
    </source>
</evidence>
<dbReference type="InterPro" id="IPR001245">
    <property type="entry name" value="Ser-Thr/Tyr_kinase_cat_dom"/>
</dbReference>
<dbReference type="PROSITE" id="PS50011">
    <property type="entry name" value="PROTEIN_KINASE_DOM"/>
    <property type="match status" value="1"/>
</dbReference>
<dbReference type="Gene3D" id="1.25.40.10">
    <property type="entry name" value="Tetratricopeptide repeat domain"/>
    <property type="match status" value="9"/>
</dbReference>
<dbReference type="PANTHER" id="PTHR11102:SF160">
    <property type="entry name" value="ERAD-ASSOCIATED E3 UBIQUITIN-PROTEIN LIGASE COMPONENT HRD3"/>
    <property type="match status" value="1"/>
</dbReference>
<dbReference type="InterPro" id="IPR011009">
    <property type="entry name" value="Kinase-like_dom_sf"/>
</dbReference>
<organism evidence="3 4">
    <name type="scientific">Tritrichomonas musculus</name>
    <dbReference type="NCBI Taxonomy" id="1915356"/>
    <lineage>
        <taxon>Eukaryota</taxon>
        <taxon>Metamonada</taxon>
        <taxon>Parabasalia</taxon>
        <taxon>Tritrichomonadida</taxon>
        <taxon>Tritrichomonadidae</taxon>
        <taxon>Tritrichomonas</taxon>
    </lineage>
</organism>
<dbReference type="Pfam" id="PF08238">
    <property type="entry name" value="Sel1"/>
    <property type="match status" value="22"/>
</dbReference>
<comment type="caution">
    <text evidence="3">The sequence shown here is derived from an EMBL/GenBank/DDBJ whole genome shotgun (WGS) entry which is preliminary data.</text>
</comment>
<evidence type="ECO:0000256" key="1">
    <source>
        <dbReference type="ARBA" id="ARBA00038101"/>
    </source>
</evidence>
<dbReference type="SMART" id="SM00028">
    <property type="entry name" value="TPR"/>
    <property type="match status" value="6"/>
</dbReference>
<dbReference type="SUPFAM" id="SSF81901">
    <property type="entry name" value="HCP-like"/>
    <property type="match status" value="6"/>
</dbReference>
<accession>A0ABR2KTB0</accession>
<proteinExistence type="inferred from homology"/>
<sequence>MKKAFKDFLDLDLYTKLNKIGGSKCTEIYLVQKIKSPSPKYIFKTFILNGNTSQIQKTVLETFYQINFPKYQYLLCYHHYSFLSLDKKLNPTFSMKYISSITLKDRLQNPNFKNNWTKVNALNCIFAVAEAIGYLHDHIIYHGNLCPSNIIVDEAEQCYVCDFGLYRIKSLLKTIELSNPEYRAPEMINSEPTEKGDVFSFGVLMCQLCLIFFSRDPQESISNFLIKNDKRKFEIFPSFLSKLIPQCLSTKPEDRPSFIKIRNHFHSKEFQYESAKISEIYDRFLNTKYVFNLAKRNDSFALNKLGNMYEEGKGVERDHSKAIEFYKKAAELGNSEAQCNYGVMLQEENDERKKTEGAQYLHKSALQGNIHGMANYGIALKYGDGVAENQEEANKYLKKAADLGYSYAQVNYGYGLIDSDPTPDQIREGVKYIKMAIDQGDPDGYYTYGVLLKLGDVIEKNEEMSVQYFKIAADMGYEKAIVEYANSCYEGKGCQQNKNAALQYYRMAYEKGNMELKPLIDELSKNEVKIESHEISNKPKRNRIKTKKTSSSANTTIHLQLQPIQHFDKNTSSDTLLSIFKRLKNEFKKLQETEKKIKLNSKDISHYRIIKYEDEFVKTNDSRIIYKYGKLYSKIGGTKANKEKAMNYYKLSADLGYSKAQAEYGISLQNGRDIKKNAKTAAYYLERAANQGNLKAMNYYGLALFNGEGIKQNKEVGLKYLKMAADNNYPIAQLNYGDCVNNPKVGHQYIEMAAKAKYGKAILYYARDFMKGLGVEKDLKRAAEILRELYKKENSIEALINLIKCLKDVDRRESVKYLKVLADQDGQDDPNYMNYIHKAQLSYGINLFFGEDVQKDEETAIKYIVKSTLVSKIRNKYPEIFMRIPHDFTSVMSNVDSFLKRNNGVINKDEEKLIKSAYKGNVDDTLQVAKMIEKSGDYRTANFFYEIAADSNQREANFILGKYYIEGKNGLQTNVTKGINYINKASELGYPEARYEVVLSQIREIKKNTMDDQSFTEIFNEISSIAADNFVPAIVLKAKFLAKKGNFTEAKQELRSAILHAPNDSHILYSVGKILLSMGEDVDSALQLIEFSSHNEIKAAYFLGKYYFENKDKNQGYIRKAEEFLSKAAARKIKDSQRLYDMCTIELKKLKNNPYYKLPNTQPDNFNSNKNKNGKKLIAISSDNLFSIDTILELQKLDIQKSDIPKVKPEQQKTPVVENKTIKDVFIDLSLSNEKLIQKGEEFQALKIYKDAFQCFEAVAKRGDAYGYFKCAEVCQDLETKLQYYQYAILNNIKGAFRGWRKCIFDHANSSRNKNLIPYLAKKFEDHEDFSDATILYQKAKDTENSERCFKKAIQNISNIKDGMQQFEFGNFLEQRQEIELAFDMFEKAAENGVTSAIKKRKDLAKIKMSQLKRLNETEFYLEQGICYFKGKDGTQIDYSKAFQNFTNASDIGCPKADYYLGCYYQKFGELNQAIFYYQKSANSGDSDGQNSYGDCFMFGIGVQKDIKEAIKYYKLAAEQGNMIAEYNYGREIYLNPHSENQKNEGIDYLRKAAEKQFPDAMYLYSKAIKNKNQIESRKYFNMSIEKGSELAIKQYGKELEENDQLDQAAKLYKSAANRGLLTGYVKYAECITNGNALDGDDIDLARDLMKKAADFGEAKDQFNYVTFLTQYSYQDSASMKEKAYYSKKASEQGYVKAYFPYAECLENGQGIEVDIDMARKYYTLSYQQDPQSLTRCILQRLINQNLIDTSIISLSG</sequence>
<reference evidence="3 4" key="1">
    <citation type="submission" date="2024-04" db="EMBL/GenBank/DDBJ databases">
        <title>Tritrichomonas musculus Genome.</title>
        <authorList>
            <person name="Alves-Ferreira E."/>
            <person name="Grigg M."/>
            <person name="Lorenzi H."/>
            <person name="Galac M."/>
        </authorList>
    </citation>
    <scope>NUCLEOTIDE SEQUENCE [LARGE SCALE GENOMIC DNA]</scope>
    <source>
        <strain evidence="3 4">EAF2021</strain>
    </source>
</reference>